<feature type="domain" description="DUF1559" evidence="1">
    <location>
        <begin position="33"/>
        <end position="317"/>
    </location>
</feature>
<protein>
    <submittedName>
        <fullName evidence="2">Type II secretion system protein G</fullName>
    </submittedName>
</protein>
<proteinExistence type="predicted"/>
<dbReference type="PANTHER" id="PTHR30093:SF2">
    <property type="entry name" value="TYPE II SECRETION SYSTEM PROTEIN H"/>
    <property type="match status" value="1"/>
</dbReference>
<dbReference type="SUPFAM" id="SSF54523">
    <property type="entry name" value="Pili subunits"/>
    <property type="match status" value="1"/>
</dbReference>
<dbReference type="NCBIfam" id="TIGR04294">
    <property type="entry name" value="pre_pil_HX9DG"/>
    <property type="match status" value="1"/>
</dbReference>
<gene>
    <name evidence="2" type="primary">xcpT_3</name>
    <name evidence="2" type="ORF">Pla52o_04500</name>
</gene>
<dbReference type="InterPro" id="IPR011453">
    <property type="entry name" value="DUF1559"/>
</dbReference>
<evidence type="ECO:0000313" key="3">
    <source>
        <dbReference type="Proteomes" id="UP000316304"/>
    </source>
</evidence>
<dbReference type="Gene3D" id="3.30.700.10">
    <property type="entry name" value="Glycoprotein, Type 4 Pilin"/>
    <property type="match status" value="1"/>
</dbReference>
<dbReference type="InterPro" id="IPR012902">
    <property type="entry name" value="N_methyl_site"/>
</dbReference>
<dbReference type="Pfam" id="PF07963">
    <property type="entry name" value="N_methyl"/>
    <property type="match status" value="1"/>
</dbReference>
<accession>A0A5C6CSU2</accession>
<dbReference type="Proteomes" id="UP000316304">
    <property type="component" value="Unassembled WGS sequence"/>
</dbReference>
<dbReference type="AlphaFoldDB" id="A0A5C6CSU2"/>
<dbReference type="Pfam" id="PF07596">
    <property type="entry name" value="SBP_bac_10"/>
    <property type="match status" value="1"/>
</dbReference>
<dbReference type="RefSeq" id="WP_146593508.1">
    <property type="nucleotide sequence ID" value="NZ_SJPT01000001.1"/>
</dbReference>
<dbReference type="InterPro" id="IPR027558">
    <property type="entry name" value="Pre_pil_HX9DG_C"/>
</dbReference>
<comment type="caution">
    <text evidence="2">The sequence shown here is derived from an EMBL/GenBank/DDBJ whole genome shotgun (WGS) entry which is preliminary data.</text>
</comment>
<organism evidence="2 3">
    <name type="scientific">Novipirellula galeiformis</name>
    <dbReference type="NCBI Taxonomy" id="2528004"/>
    <lineage>
        <taxon>Bacteria</taxon>
        <taxon>Pseudomonadati</taxon>
        <taxon>Planctomycetota</taxon>
        <taxon>Planctomycetia</taxon>
        <taxon>Pirellulales</taxon>
        <taxon>Pirellulaceae</taxon>
        <taxon>Novipirellula</taxon>
    </lineage>
</organism>
<evidence type="ECO:0000313" key="2">
    <source>
        <dbReference type="EMBL" id="TWU26597.1"/>
    </source>
</evidence>
<dbReference type="EMBL" id="SJPT01000001">
    <property type="protein sequence ID" value="TWU26597.1"/>
    <property type="molecule type" value="Genomic_DNA"/>
</dbReference>
<dbReference type="NCBIfam" id="TIGR02532">
    <property type="entry name" value="IV_pilin_GFxxxE"/>
    <property type="match status" value="1"/>
</dbReference>
<dbReference type="PANTHER" id="PTHR30093">
    <property type="entry name" value="GENERAL SECRETION PATHWAY PROTEIN G"/>
    <property type="match status" value="1"/>
</dbReference>
<dbReference type="InterPro" id="IPR045584">
    <property type="entry name" value="Pilin-like"/>
</dbReference>
<keyword evidence="3" id="KW-1185">Reference proteome</keyword>
<dbReference type="OrthoDB" id="241095at2"/>
<reference evidence="2 3" key="1">
    <citation type="submission" date="2019-02" db="EMBL/GenBank/DDBJ databases">
        <title>Deep-cultivation of Planctomycetes and their phenomic and genomic characterization uncovers novel biology.</title>
        <authorList>
            <person name="Wiegand S."/>
            <person name="Jogler M."/>
            <person name="Boedeker C."/>
            <person name="Pinto D."/>
            <person name="Vollmers J."/>
            <person name="Rivas-Marin E."/>
            <person name="Kohn T."/>
            <person name="Peeters S.H."/>
            <person name="Heuer A."/>
            <person name="Rast P."/>
            <person name="Oberbeckmann S."/>
            <person name="Bunk B."/>
            <person name="Jeske O."/>
            <person name="Meyerdierks A."/>
            <person name="Storesund J.E."/>
            <person name="Kallscheuer N."/>
            <person name="Luecker S."/>
            <person name="Lage O.M."/>
            <person name="Pohl T."/>
            <person name="Merkel B.J."/>
            <person name="Hornburger P."/>
            <person name="Mueller R.-W."/>
            <person name="Bruemmer F."/>
            <person name="Labrenz M."/>
            <person name="Spormann A.M."/>
            <person name="Op Den Camp H."/>
            <person name="Overmann J."/>
            <person name="Amann R."/>
            <person name="Jetten M.S.M."/>
            <person name="Mascher T."/>
            <person name="Medema M.H."/>
            <person name="Devos D.P."/>
            <person name="Kaster A.-K."/>
            <person name="Ovreas L."/>
            <person name="Rohde M."/>
            <person name="Galperin M.Y."/>
            <person name="Jogler C."/>
        </authorList>
    </citation>
    <scope>NUCLEOTIDE SEQUENCE [LARGE SCALE GENOMIC DNA]</scope>
    <source>
        <strain evidence="2 3">Pla52o</strain>
    </source>
</reference>
<evidence type="ECO:0000259" key="1">
    <source>
        <dbReference type="Pfam" id="PF07596"/>
    </source>
</evidence>
<sequence length="336" mass="36352">MNPRSRNGFTLVELLVVIAIIGVLVGLLLPAVQAAREAARRMSCSNNMKQIGLALHNYHSAFQKFPYSAGGAGSITSGSAIPGMNNVRNHRGWLGLLPYIEQQALYDQADLSMATGGYVRDSGQSSIGGPRPGEPGNVNDVVVSTAVEAFLCPSDSNPTNYATTNSDAYSISNGTTTLKGAYTNYEFSIRRTSSSAAKWTEDSMTTRRMFGFDDWSRIRDLTDGTSNTVAICETLRACIDGVAQTWGYTKWVGNGVDLVWARGINDNECCGWDASPYQRESLPSRLGEWSTSGSLHPGGAQYTLGDGSVRFITDSTDYITLQRLAYVSDNQVLEGF</sequence>
<name>A0A5C6CSU2_9BACT</name>